<accession>A0A4Y9R619</accession>
<dbReference type="EMBL" id="SPQZ01000001">
    <property type="protein sequence ID" value="TFW00055.1"/>
    <property type="molecule type" value="Genomic_DNA"/>
</dbReference>
<gene>
    <name evidence="1" type="ORF">E4M00_02350</name>
</gene>
<comment type="caution">
    <text evidence="1">The sequence shown here is derived from an EMBL/GenBank/DDBJ whole genome shotgun (WGS) entry which is preliminary data.</text>
</comment>
<organism evidence="1 2">
    <name type="scientific">Orlajensenia leifsoniae</name>
    <dbReference type="NCBI Taxonomy" id="2561933"/>
    <lineage>
        <taxon>Bacteria</taxon>
        <taxon>Bacillati</taxon>
        <taxon>Actinomycetota</taxon>
        <taxon>Actinomycetes</taxon>
        <taxon>Micrococcales</taxon>
        <taxon>Microbacteriaceae</taxon>
        <taxon>Orlajensenia</taxon>
    </lineage>
</organism>
<dbReference type="Proteomes" id="UP000298127">
    <property type="component" value="Unassembled WGS sequence"/>
</dbReference>
<sequence>MGSRWGLIAAVAAMVVVASTGCTRLGGDAFAEDEAWAVAQRIGADMTPPGISPRTAEWLVAWHVPDENVDLPDGSSRRVEALSWGGDTSDPDGARIVLRISVDIAPHSPDTVGDRGRKAGSATLCAHYEIVGDSYDDTLDLDRIACPDSDAPPLPSPTAPPSLDPSAADVLEAVLRSTDAAGLEAAVGAAFPQDYVTIETTAQDGRLIAAVGVSAEGDCVVGVREPDGSVQAGGGYPAEWLMPGEIGCSTRLVTAPPL</sequence>
<reference evidence="1 2" key="1">
    <citation type="journal article" date="2018" name="J. Microbiol.">
        <title>Leifsonia flava sp. nov., a novel actinobacterium isolated from the rhizosphere of Aquilegia viridiflora.</title>
        <authorList>
            <person name="Cai Y."/>
            <person name="Tao W.Z."/>
            <person name="Ma Y.J."/>
            <person name="Cheng J."/>
            <person name="Zhang M.Y."/>
            <person name="Zhang Y.X."/>
        </authorList>
    </citation>
    <scope>NUCLEOTIDE SEQUENCE [LARGE SCALE GENOMIC DNA]</scope>
    <source>
        <strain evidence="1 2">SYP-B2174</strain>
    </source>
</reference>
<keyword evidence="2" id="KW-1185">Reference proteome</keyword>
<evidence type="ECO:0000313" key="2">
    <source>
        <dbReference type="Proteomes" id="UP000298127"/>
    </source>
</evidence>
<evidence type="ECO:0000313" key="1">
    <source>
        <dbReference type="EMBL" id="TFW00055.1"/>
    </source>
</evidence>
<dbReference type="RefSeq" id="WP_135118928.1">
    <property type="nucleotide sequence ID" value="NZ_SPQZ01000001.1"/>
</dbReference>
<proteinExistence type="predicted"/>
<protein>
    <submittedName>
        <fullName evidence="1">Uncharacterized protein</fullName>
    </submittedName>
</protein>
<dbReference type="AlphaFoldDB" id="A0A4Y9R619"/>
<name>A0A4Y9R619_9MICO</name>
<dbReference type="PROSITE" id="PS51257">
    <property type="entry name" value="PROKAR_LIPOPROTEIN"/>
    <property type="match status" value="1"/>
</dbReference>